<feature type="compositionally biased region" description="Polar residues" evidence="1">
    <location>
        <begin position="558"/>
        <end position="570"/>
    </location>
</feature>
<feature type="non-terminal residue" evidence="2">
    <location>
        <position position="872"/>
    </location>
</feature>
<organism evidence="2">
    <name type="scientific">Trypanosoma vivax (strain Y486)</name>
    <dbReference type="NCBI Taxonomy" id="1055687"/>
    <lineage>
        <taxon>Eukaryota</taxon>
        <taxon>Discoba</taxon>
        <taxon>Euglenozoa</taxon>
        <taxon>Kinetoplastea</taxon>
        <taxon>Metakinetoplastina</taxon>
        <taxon>Trypanosomatida</taxon>
        <taxon>Trypanosomatidae</taxon>
        <taxon>Trypanosoma</taxon>
        <taxon>Duttonella</taxon>
    </lineage>
</organism>
<proteinExistence type="predicted"/>
<dbReference type="VEuPathDB" id="TriTrypDB:TvY486_1102640"/>
<protein>
    <submittedName>
        <fullName evidence="2">Uncharacterized protein</fullName>
    </submittedName>
</protein>
<feature type="region of interest" description="Disordered" evidence="1">
    <location>
        <begin position="511"/>
        <end position="530"/>
    </location>
</feature>
<feature type="region of interest" description="Disordered" evidence="1">
    <location>
        <begin position="713"/>
        <end position="780"/>
    </location>
</feature>
<evidence type="ECO:0000256" key="1">
    <source>
        <dbReference type="SAM" id="MobiDB-lite"/>
    </source>
</evidence>
<reference evidence="2" key="1">
    <citation type="journal article" date="2012" name="Proc. Natl. Acad. Sci. U.S.A.">
        <title>Antigenic diversity is generated by distinct evolutionary mechanisms in African trypanosome species.</title>
        <authorList>
            <person name="Jackson A.P."/>
            <person name="Berry A."/>
            <person name="Aslett M."/>
            <person name="Allison H.C."/>
            <person name="Burton P."/>
            <person name="Vavrova-Anderson J."/>
            <person name="Brown R."/>
            <person name="Browne H."/>
            <person name="Corton N."/>
            <person name="Hauser H."/>
            <person name="Gamble J."/>
            <person name="Gilderthorp R."/>
            <person name="Marcello L."/>
            <person name="McQuillan J."/>
            <person name="Otto T.D."/>
            <person name="Quail M.A."/>
            <person name="Sanders M.J."/>
            <person name="van Tonder A."/>
            <person name="Ginger M.L."/>
            <person name="Field M.C."/>
            <person name="Barry J.D."/>
            <person name="Hertz-Fowler C."/>
            <person name="Berriman M."/>
        </authorList>
    </citation>
    <scope>NUCLEOTIDE SEQUENCE</scope>
    <source>
        <strain evidence="2">Y486</strain>
    </source>
</reference>
<gene>
    <name evidence="2" type="ORF">TVY486_1102640</name>
</gene>
<evidence type="ECO:0000313" key="2">
    <source>
        <dbReference type="EMBL" id="CCC52779.1"/>
    </source>
</evidence>
<accession>G0UAE6</accession>
<dbReference type="AlphaFoldDB" id="G0UAE6"/>
<dbReference type="EMBL" id="HE573027">
    <property type="protein sequence ID" value="CCC52779.1"/>
    <property type="molecule type" value="Genomic_DNA"/>
</dbReference>
<name>G0UAE6_TRYVY</name>
<feature type="region of interest" description="Disordered" evidence="1">
    <location>
        <begin position="558"/>
        <end position="578"/>
    </location>
</feature>
<sequence length="872" mass="95372">MIITENVFQCFRAWRRQAVARAFFADEEDVIVLLSVMNVLPGEVAEDHGSDCGVALRVHTPCCNREQFLHVEMGTAILTLIQQRLFMSASDPLVSDAVPEMINEKKPLLSSTAAGKRMNALESLLATLHCATCWWRLGELPRLLLASPRLRLTDSSLVRYRCSAVAVKTLELDETSGDALERVEPGVLLGDSSLVSKLLLPRGTTPSFIREVLLQPTLECLRTAAYGFSFGAKNDVPEEVVRTIFGMKRRRSCESGMGDDKEREDADDESDPLDLALCTALLMTMYGYSTVEDANSDSSGCSDKGEVHSRLGMGIYCHFCGGSPLLVESATQKPSKDEGAESSVPCDEVGAEVLEGDGQPVAMTEEVCEVEATETPVNTSNDDSADTSVSEVERSLLFSEATDLSGHHQTCPWKLLFLVPVLGSADVATTARELNFHMESEGAVFFRFRFKLPEVMKLMECWRRSTYAEATWREAYIRHPLPTAVRMAAARPAAPVVETFLQELQLRRRQQGQGTCKGAQDRNRDLSLQPLAPPMGTQSLGSSFFRIASILKNVSSHSMTGSCPEQSSTGPRAGASSGVAVGDRCREWKAVYDTGRRCVLMTGEGKEGTEGVTAMDMLSKFTEAFRAAISQDVVEPLATADRSHFPYLGYPPPLCEAMDRFFKLFAAKSSVEALRCSVCPDGVWSPPVLSSERQAQVKSLVDLIDGGVKTVTEGLHTSEADKLPKPPVSESKKPTTPKKRSAQKQEHNQSQSQKAQKQRQQQQKHQMNRGRGQPQSQPTLATHIRPTITIGNEAILSLPFSSGGVLTTSSSPVLQSQQRPFHASMRTISVLPVPHACPPTPEGAGVLDDMYMQQRSSVVAQHRAPVINFPSE</sequence>
<feature type="compositionally biased region" description="Low complexity" evidence="1">
    <location>
        <begin position="749"/>
        <end position="765"/>
    </location>
</feature>